<gene>
    <name evidence="1" type="ORF">OS493_034619</name>
</gene>
<comment type="caution">
    <text evidence="1">The sequence shown here is derived from an EMBL/GenBank/DDBJ whole genome shotgun (WGS) entry which is preliminary data.</text>
</comment>
<proteinExistence type="predicted"/>
<dbReference type="Proteomes" id="UP001163046">
    <property type="component" value="Unassembled WGS sequence"/>
</dbReference>
<keyword evidence="2" id="KW-1185">Reference proteome</keyword>
<accession>A0A9W9ZK83</accession>
<dbReference type="OrthoDB" id="536372at2759"/>
<reference evidence="1" key="1">
    <citation type="submission" date="2023-01" db="EMBL/GenBank/DDBJ databases">
        <title>Genome assembly of the deep-sea coral Lophelia pertusa.</title>
        <authorList>
            <person name="Herrera S."/>
            <person name="Cordes E."/>
        </authorList>
    </citation>
    <scope>NUCLEOTIDE SEQUENCE</scope>
    <source>
        <strain evidence="1">USNM1676648</strain>
        <tissue evidence="1">Polyp</tissue>
    </source>
</reference>
<protein>
    <submittedName>
        <fullName evidence="1">Uncharacterized protein</fullName>
    </submittedName>
</protein>
<dbReference type="EMBL" id="MU825922">
    <property type="protein sequence ID" value="KAJ7382459.1"/>
    <property type="molecule type" value="Genomic_DNA"/>
</dbReference>
<organism evidence="1 2">
    <name type="scientific">Desmophyllum pertusum</name>
    <dbReference type="NCBI Taxonomy" id="174260"/>
    <lineage>
        <taxon>Eukaryota</taxon>
        <taxon>Metazoa</taxon>
        <taxon>Cnidaria</taxon>
        <taxon>Anthozoa</taxon>
        <taxon>Hexacorallia</taxon>
        <taxon>Scleractinia</taxon>
        <taxon>Caryophylliina</taxon>
        <taxon>Caryophylliidae</taxon>
        <taxon>Desmophyllum</taxon>
    </lineage>
</organism>
<evidence type="ECO:0000313" key="1">
    <source>
        <dbReference type="EMBL" id="KAJ7382459.1"/>
    </source>
</evidence>
<evidence type="ECO:0000313" key="2">
    <source>
        <dbReference type="Proteomes" id="UP001163046"/>
    </source>
</evidence>
<name>A0A9W9ZK83_9CNID</name>
<dbReference type="AlphaFoldDB" id="A0A9W9ZK83"/>
<sequence>MAFMPGDHCYGVDCFSPEHCEITTVKPVSVEDPSTQEELHCTQSPMLKNVTLRGGIKAGNFSDLGDEKNIAHVHCAMLRERKTCDLAFMIGGTCIAVDWFQRGALSGSQSEAHEI</sequence>